<proteinExistence type="predicted"/>
<sequence length="187" mass="20336">GHKMCGPTGVGVLWGRLDLLEKMPPFLGGGEMILNVTSDGFTTNEVPWKFEAGTPPIAEIIGLGVAVTYLEKIGMKAIREHEQNLTSYALDLLTDRFGDDLIIYGPEAAVERSGVISFSYRDIHPHDISQVLDQYGVCVRAGHHCCKPLMALLGVNATARASLYIYNDESDIKVLADAINEAGKIFS</sequence>
<feature type="domain" description="Aminotransferase class V" evidence="2">
    <location>
        <begin position="1"/>
        <end position="175"/>
    </location>
</feature>
<dbReference type="EMBL" id="UINC01228765">
    <property type="protein sequence ID" value="SVE60212.1"/>
    <property type="molecule type" value="Genomic_DNA"/>
</dbReference>
<gene>
    <name evidence="3" type="ORF">METZ01_LOCUS513066</name>
</gene>
<dbReference type="AlphaFoldDB" id="A0A383ETD0"/>
<dbReference type="InterPro" id="IPR000192">
    <property type="entry name" value="Aminotrans_V_dom"/>
</dbReference>
<name>A0A383ETD0_9ZZZZ</name>
<evidence type="ECO:0000256" key="1">
    <source>
        <dbReference type="ARBA" id="ARBA00022898"/>
    </source>
</evidence>
<organism evidence="3">
    <name type="scientific">marine metagenome</name>
    <dbReference type="NCBI Taxonomy" id="408172"/>
    <lineage>
        <taxon>unclassified sequences</taxon>
        <taxon>metagenomes</taxon>
        <taxon>ecological metagenomes</taxon>
    </lineage>
</organism>
<reference evidence="3" key="1">
    <citation type="submission" date="2018-05" db="EMBL/GenBank/DDBJ databases">
        <authorList>
            <person name="Lanie J.A."/>
            <person name="Ng W.-L."/>
            <person name="Kazmierczak K.M."/>
            <person name="Andrzejewski T.M."/>
            <person name="Davidsen T.M."/>
            <person name="Wayne K.J."/>
            <person name="Tettelin H."/>
            <person name="Glass J.I."/>
            <person name="Rusch D."/>
            <person name="Podicherti R."/>
            <person name="Tsui H.-C.T."/>
            <person name="Winkler M.E."/>
        </authorList>
    </citation>
    <scope>NUCLEOTIDE SEQUENCE</scope>
</reference>
<evidence type="ECO:0000313" key="3">
    <source>
        <dbReference type="EMBL" id="SVE60212.1"/>
    </source>
</evidence>
<evidence type="ECO:0000259" key="2">
    <source>
        <dbReference type="Pfam" id="PF00266"/>
    </source>
</evidence>
<dbReference type="Gene3D" id="3.40.640.10">
    <property type="entry name" value="Type I PLP-dependent aspartate aminotransferase-like (Major domain)"/>
    <property type="match status" value="1"/>
</dbReference>
<dbReference type="InterPro" id="IPR015421">
    <property type="entry name" value="PyrdxlP-dep_Trfase_major"/>
</dbReference>
<protein>
    <recommendedName>
        <fullName evidence="2">Aminotransferase class V domain-containing protein</fullName>
    </recommendedName>
</protein>
<dbReference type="InterPro" id="IPR015422">
    <property type="entry name" value="PyrdxlP-dep_Trfase_small"/>
</dbReference>
<dbReference type="InterPro" id="IPR015424">
    <property type="entry name" value="PyrdxlP-dep_Trfase"/>
</dbReference>
<accession>A0A383ETD0</accession>
<dbReference type="PANTHER" id="PTHR43586">
    <property type="entry name" value="CYSTEINE DESULFURASE"/>
    <property type="match status" value="1"/>
</dbReference>
<dbReference type="Pfam" id="PF00266">
    <property type="entry name" value="Aminotran_5"/>
    <property type="match status" value="1"/>
</dbReference>
<keyword evidence="1" id="KW-0663">Pyridoxal phosphate</keyword>
<dbReference type="PANTHER" id="PTHR43586:SF8">
    <property type="entry name" value="CYSTEINE DESULFURASE 1, CHLOROPLASTIC"/>
    <property type="match status" value="1"/>
</dbReference>
<feature type="non-terminal residue" evidence="3">
    <location>
        <position position="1"/>
    </location>
</feature>
<dbReference type="Gene3D" id="3.90.1150.10">
    <property type="entry name" value="Aspartate Aminotransferase, domain 1"/>
    <property type="match status" value="1"/>
</dbReference>
<dbReference type="SUPFAM" id="SSF53383">
    <property type="entry name" value="PLP-dependent transferases"/>
    <property type="match status" value="1"/>
</dbReference>